<evidence type="ECO:0000256" key="5">
    <source>
        <dbReference type="ARBA" id="ARBA00023134"/>
    </source>
</evidence>
<keyword evidence="1 11" id="KW-0436">Ligase</keyword>
<dbReference type="GO" id="GO:0046872">
    <property type="term" value="F:metal ion binding"/>
    <property type="evidence" value="ECO:0007669"/>
    <property type="project" value="UniProtKB-UniRule"/>
</dbReference>
<gene>
    <name evidence="11 12" type="primary">rtcB</name>
    <name evidence="12" type="ORF">DC3_53860</name>
</gene>
<feature type="binding site" evidence="9">
    <location>
        <begin position="385"/>
        <end position="388"/>
    </location>
    <ligand>
        <name>GMP</name>
        <dbReference type="ChEBI" id="CHEBI:58115"/>
    </ligand>
</feature>
<dbReference type="InterPro" id="IPR036025">
    <property type="entry name" value="RtcB-like_sf"/>
</dbReference>
<evidence type="ECO:0000313" key="13">
    <source>
        <dbReference type="Proteomes" id="UP000321306"/>
    </source>
</evidence>
<feature type="binding site" evidence="10">
    <location>
        <position position="100"/>
    </location>
    <ligand>
        <name>Mn(2+)</name>
        <dbReference type="ChEBI" id="CHEBI:29035"/>
        <label>1</label>
    </ligand>
</feature>
<feature type="binding site" evidence="10">
    <location>
        <position position="222"/>
    </location>
    <ligand>
        <name>Mn(2+)</name>
        <dbReference type="ChEBI" id="CHEBI:29035"/>
        <label>1</label>
    </ligand>
</feature>
<dbReference type="Pfam" id="PF01139">
    <property type="entry name" value="RtcB"/>
    <property type="match status" value="1"/>
</dbReference>
<dbReference type="GO" id="GO:0005525">
    <property type="term" value="F:GTP binding"/>
    <property type="evidence" value="ECO:0007669"/>
    <property type="project" value="UniProtKB-KW"/>
</dbReference>
<keyword evidence="3 9" id="KW-0547">Nucleotide-binding</keyword>
<dbReference type="PANTHER" id="PTHR11118:SF1">
    <property type="entry name" value="RNA-SPLICING LIGASE RTCB HOMOLOG"/>
    <property type="match status" value="1"/>
</dbReference>
<feature type="binding site" evidence="9">
    <location>
        <begin position="345"/>
        <end position="346"/>
    </location>
    <ligand>
        <name>GMP</name>
        <dbReference type="ChEBI" id="CHEBI:58115"/>
    </ligand>
</feature>
<dbReference type="RefSeq" id="WP_186816282.1">
    <property type="nucleotide sequence ID" value="NZ_BJXB01000042.1"/>
</dbReference>
<feature type="binding site" evidence="10">
    <location>
        <position position="253"/>
    </location>
    <ligand>
        <name>Mn(2+)</name>
        <dbReference type="ChEBI" id="CHEBI:29035"/>
        <label>2</label>
    </ligand>
</feature>
<comment type="caution">
    <text evidence="12">The sequence shown here is derived from an EMBL/GenBank/DDBJ whole genome shotgun (WGS) entry which is preliminary data.</text>
</comment>
<comment type="subunit">
    <text evidence="11">Monomer.</text>
</comment>
<comment type="similarity">
    <text evidence="11">Belongs to the RtcB family.</text>
</comment>
<evidence type="ECO:0000256" key="8">
    <source>
        <dbReference type="PIRSR" id="PIRSR601233-1"/>
    </source>
</evidence>
<feature type="binding site" evidence="9">
    <location>
        <position position="392"/>
    </location>
    <ligand>
        <name>GMP</name>
        <dbReference type="ChEBI" id="CHEBI:58115"/>
    </ligand>
</feature>
<dbReference type="GO" id="GO:0170057">
    <property type="term" value="F:RNA ligase (GTP) activity"/>
    <property type="evidence" value="ECO:0007669"/>
    <property type="project" value="UniProtKB-EC"/>
</dbReference>
<dbReference type="Gene3D" id="3.90.1860.10">
    <property type="entry name" value="tRNA-splicing ligase RtcB"/>
    <property type="match status" value="1"/>
</dbReference>
<dbReference type="SUPFAM" id="SSF103365">
    <property type="entry name" value="Hypothetical protein PH1602"/>
    <property type="match status" value="1"/>
</dbReference>
<dbReference type="GO" id="GO:0003972">
    <property type="term" value="F:RNA ligase (ATP) activity"/>
    <property type="evidence" value="ECO:0007669"/>
    <property type="project" value="TreeGrafter"/>
</dbReference>
<evidence type="ECO:0000256" key="7">
    <source>
        <dbReference type="ARBA" id="ARBA00047746"/>
    </source>
</evidence>
<comment type="cofactor">
    <cofactor evidence="10 11">
        <name>Mn(2+)</name>
        <dbReference type="ChEBI" id="CHEBI:29035"/>
    </cofactor>
    <text evidence="10 11">Binds 2 manganese ions per subunit.</text>
</comment>
<keyword evidence="5 9" id="KW-0342">GTP-binding</keyword>
<accession>A0A511NBK7</accession>
<evidence type="ECO:0000256" key="9">
    <source>
        <dbReference type="PIRSR" id="PIRSR601233-2"/>
    </source>
</evidence>
<evidence type="ECO:0000256" key="10">
    <source>
        <dbReference type="PIRSR" id="PIRSR601233-3"/>
    </source>
</evidence>
<dbReference type="EMBL" id="BJXB01000042">
    <property type="protein sequence ID" value="GEM49751.1"/>
    <property type="molecule type" value="Genomic_DNA"/>
</dbReference>
<dbReference type="GO" id="GO:0042245">
    <property type="term" value="P:RNA repair"/>
    <property type="evidence" value="ECO:0007669"/>
    <property type="project" value="UniProtKB-KW"/>
</dbReference>
<dbReference type="AlphaFoldDB" id="A0A511NBK7"/>
<sequence length="496" mass="55223">MFSRIDRYRWSFQDSHLPEVTLFAGENVAFDQRAVRELRQMLEVQGTMNRWSSHAPEAFPEGAGLQKVVLTPDFHKAKGIPVGTVVQTRGFLLPQAVGNDVGCGMRLHTTSLTAEQVLGHQKALIPKLRRMFFEAGRNIPMNRLQREALLREGLLGLMDTTPRSLQEGLWQLFHDQDLTHEAEHTESLGSRRARNTLGLEDFLGQRDFTRDGQIGSLGGGNHFVEIQRVKNILHPGIAHAWGLRKDQVVVMVHSGSVSVGYTCASMIREHLSRLYPAGLVHPRNQLYPVPNAEVHEETVLQNWDALNAGCNFATANRLMLALMVRAVFQDLEMPTDFPLLYDATHNMIWEEDGTYIHRKGATPARGFEAMQNTPFRFTGEPVLVPGSMGTSSFVLAGLGLREALSSASHGAGRVLSRGQAMQGSTQDLDDLLRQHRVVTPVDFARTRPDVAREKLKELLQEAPDAYKNIQAIMETLQGAQIAQPVAELEPLITVKG</sequence>
<keyword evidence="6 10" id="KW-0464">Manganese</keyword>
<dbReference type="InterPro" id="IPR001233">
    <property type="entry name" value="RtcB"/>
</dbReference>
<evidence type="ECO:0000256" key="1">
    <source>
        <dbReference type="ARBA" id="ARBA00022598"/>
    </source>
</evidence>
<dbReference type="PANTHER" id="PTHR11118">
    <property type="entry name" value="RNA-SPLICING LIGASE RTCB HOMOLOG"/>
    <property type="match status" value="1"/>
</dbReference>
<dbReference type="GO" id="GO:0006396">
    <property type="term" value="P:RNA processing"/>
    <property type="evidence" value="ECO:0007669"/>
    <property type="project" value="InterPro"/>
</dbReference>
<dbReference type="Proteomes" id="UP000321306">
    <property type="component" value="Unassembled WGS sequence"/>
</dbReference>
<keyword evidence="13" id="KW-1185">Reference proteome</keyword>
<feature type="binding site" evidence="9">
    <location>
        <begin position="409"/>
        <end position="412"/>
    </location>
    <ligand>
        <name>GMP</name>
        <dbReference type="ChEBI" id="CHEBI:58115"/>
    </ligand>
</feature>
<proteinExistence type="inferred from homology"/>
<feature type="active site" description="GMP-histidine intermediate" evidence="8">
    <location>
        <position position="409"/>
    </location>
</feature>
<dbReference type="EC" id="6.5.1.-" evidence="11"/>
<name>A0A511NBK7_DEIC1</name>
<comment type="catalytic activity">
    <reaction evidence="7">
        <text>a 3'-end 3'-phospho-ribonucleotide-RNA + a 5'-end dephospho-ribonucleoside-RNA + GTP = a ribonucleotidyl-ribonucleotide-RNA + GMP + diphosphate</text>
        <dbReference type="Rhea" id="RHEA:68076"/>
        <dbReference type="Rhea" id="RHEA-COMP:10463"/>
        <dbReference type="Rhea" id="RHEA-COMP:13936"/>
        <dbReference type="Rhea" id="RHEA-COMP:17355"/>
        <dbReference type="ChEBI" id="CHEBI:33019"/>
        <dbReference type="ChEBI" id="CHEBI:37565"/>
        <dbReference type="ChEBI" id="CHEBI:58115"/>
        <dbReference type="ChEBI" id="CHEBI:83062"/>
        <dbReference type="ChEBI" id="CHEBI:138284"/>
        <dbReference type="ChEBI" id="CHEBI:173118"/>
        <dbReference type="EC" id="6.5.1.8"/>
    </reaction>
</comment>
<keyword evidence="2 10" id="KW-0479">Metal-binding</keyword>
<feature type="binding site" evidence="9">
    <location>
        <begin position="221"/>
        <end position="225"/>
    </location>
    <ligand>
        <name>GMP</name>
        <dbReference type="ChEBI" id="CHEBI:58115"/>
    </ligand>
</feature>
<reference evidence="12 13" key="1">
    <citation type="submission" date="2019-07" db="EMBL/GenBank/DDBJ databases">
        <title>Whole genome shotgun sequence of Deinococcus cellulosilyticus NBRC 106333.</title>
        <authorList>
            <person name="Hosoyama A."/>
            <person name="Uohara A."/>
            <person name="Ohji S."/>
            <person name="Ichikawa N."/>
        </authorList>
    </citation>
    <scope>NUCLEOTIDE SEQUENCE [LARGE SCALE GENOMIC DNA]</scope>
    <source>
        <strain evidence="12 13">NBRC 106333</strain>
    </source>
</reference>
<feature type="binding site" evidence="10">
    <location>
        <position position="345"/>
    </location>
    <ligand>
        <name>Mn(2+)</name>
        <dbReference type="ChEBI" id="CHEBI:29035"/>
        <label>2</label>
    </ligand>
</feature>
<feature type="binding site" evidence="9">
    <location>
        <position position="495"/>
    </location>
    <ligand>
        <name>GMP</name>
        <dbReference type="ChEBI" id="CHEBI:58115"/>
    </ligand>
</feature>
<evidence type="ECO:0000256" key="3">
    <source>
        <dbReference type="ARBA" id="ARBA00022741"/>
    </source>
</evidence>
<evidence type="ECO:0000313" key="12">
    <source>
        <dbReference type="EMBL" id="GEM49751.1"/>
    </source>
</evidence>
<evidence type="ECO:0000256" key="4">
    <source>
        <dbReference type="ARBA" id="ARBA00022800"/>
    </source>
</evidence>
<evidence type="ECO:0000256" key="6">
    <source>
        <dbReference type="ARBA" id="ARBA00023211"/>
    </source>
</evidence>
<evidence type="ECO:0000256" key="2">
    <source>
        <dbReference type="ARBA" id="ARBA00022723"/>
    </source>
</evidence>
<protein>
    <recommendedName>
        <fullName evidence="11">tRNA-splicing ligase RtcB</fullName>
        <ecNumber evidence="11">6.5.1.-</ecNumber>
    </recommendedName>
</protein>
<evidence type="ECO:0000256" key="11">
    <source>
        <dbReference type="RuleBase" id="RU371113"/>
    </source>
</evidence>
<organism evidence="12 13">
    <name type="scientific">Deinococcus cellulosilyticus (strain DSM 18568 / NBRC 106333 / KACC 11606 / 5516J-15)</name>
    <dbReference type="NCBI Taxonomy" id="1223518"/>
    <lineage>
        <taxon>Bacteria</taxon>
        <taxon>Thermotogati</taxon>
        <taxon>Deinococcota</taxon>
        <taxon>Deinococci</taxon>
        <taxon>Deinococcales</taxon>
        <taxon>Deinococcaceae</taxon>
        <taxon>Deinococcus</taxon>
    </lineage>
</organism>
<keyword evidence="4" id="KW-0692">RNA repair</keyword>